<protein>
    <submittedName>
        <fullName evidence="2">Uncharacterized protein</fullName>
    </submittedName>
</protein>
<evidence type="ECO:0000313" key="3">
    <source>
        <dbReference type="Proteomes" id="UP000824890"/>
    </source>
</evidence>
<evidence type="ECO:0000313" key="2">
    <source>
        <dbReference type="EMBL" id="KAH0856687.1"/>
    </source>
</evidence>
<feature type="compositionally biased region" description="Polar residues" evidence="1">
    <location>
        <begin position="100"/>
        <end position="119"/>
    </location>
</feature>
<evidence type="ECO:0000256" key="1">
    <source>
        <dbReference type="SAM" id="MobiDB-lite"/>
    </source>
</evidence>
<organism evidence="2 3">
    <name type="scientific">Brassica napus</name>
    <name type="common">Rape</name>
    <dbReference type="NCBI Taxonomy" id="3708"/>
    <lineage>
        <taxon>Eukaryota</taxon>
        <taxon>Viridiplantae</taxon>
        <taxon>Streptophyta</taxon>
        <taxon>Embryophyta</taxon>
        <taxon>Tracheophyta</taxon>
        <taxon>Spermatophyta</taxon>
        <taxon>Magnoliopsida</taxon>
        <taxon>eudicotyledons</taxon>
        <taxon>Gunneridae</taxon>
        <taxon>Pentapetalae</taxon>
        <taxon>rosids</taxon>
        <taxon>malvids</taxon>
        <taxon>Brassicales</taxon>
        <taxon>Brassicaceae</taxon>
        <taxon>Brassiceae</taxon>
        <taxon>Brassica</taxon>
    </lineage>
</organism>
<reference evidence="2 3" key="1">
    <citation type="submission" date="2021-05" db="EMBL/GenBank/DDBJ databases">
        <title>Genome Assembly of Synthetic Allotetraploid Brassica napus Reveals Homoeologous Exchanges between Subgenomes.</title>
        <authorList>
            <person name="Davis J.T."/>
        </authorList>
    </citation>
    <scope>NUCLEOTIDE SEQUENCE [LARGE SCALE GENOMIC DNA]</scope>
    <source>
        <strain evidence="3">cv. Da-Ae</strain>
        <tissue evidence="2">Seedling</tissue>
    </source>
</reference>
<name>A0ABQ7XL86_BRANA</name>
<dbReference type="Proteomes" id="UP000824890">
    <property type="component" value="Unassembled WGS sequence"/>
</dbReference>
<accession>A0ABQ7XL86</accession>
<keyword evidence="3" id="KW-1185">Reference proteome</keyword>
<comment type="caution">
    <text evidence="2">The sequence shown here is derived from an EMBL/GenBank/DDBJ whole genome shotgun (WGS) entry which is preliminary data.</text>
</comment>
<gene>
    <name evidence="2" type="ORF">HID58_084948</name>
</gene>
<feature type="region of interest" description="Disordered" evidence="1">
    <location>
        <begin position="98"/>
        <end position="154"/>
    </location>
</feature>
<dbReference type="EMBL" id="JAGKQM010000019">
    <property type="protein sequence ID" value="KAH0856687.1"/>
    <property type="molecule type" value="Genomic_DNA"/>
</dbReference>
<proteinExistence type="predicted"/>
<sequence length="200" mass="21823">MIVVNGLGSVVTLWARNQINWLSQKKKVTTSSSSLVPTENYRVLRALELRIRQAFIGVGGTPSINKVRLHPMNIIFTIRLLLFHRGVAPSPVLGSKKCENASSDNGTSSPASGHISSTPVEIPKPASVSIEGVPAKSPTESSSTSDNGRHETDFPTTAMEIIWVNGTWNLKQFEKEGKTDWDLNDVGIKPDNVGQGHLYY</sequence>